<dbReference type="OrthoDB" id="44294at2759"/>
<feature type="compositionally biased region" description="Basic and acidic residues" evidence="1">
    <location>
        <begin position="495"/>
        <end position="508"/>
    </location>
</feature>
<protein>
    <submittedName>
        <fullName evidence="3">Nitrilase family, member 2</fullName>
    </submittedName>
</protein>
<feature type="compositionally biased region" description="Basic residues" evidence="1">
    <location>
        <begin position="346"/>
        <end position="355"/>
    </location>
</feature>
<proteinExistence type="predicted"/>
<dbReference type="Pfam" id="PF20710">
    <property type="entry name" value="DUF6824"/>
    <property type="match status" value="1"/>
</dbReference>
<feature type="compositionally biased region" description="Basic and acidic residues" evidence="1">
    <location>
        <begin position="379"/>
        <end position="391"/>
    </location>
</feature>
<dbReference type="AlphaFoldDB" id="A0A9N8E390"/>
<feature type="compositionally biased region" description="Basic residues" evidence="1">
    <location>
        <begin position="164"/>
        <end position="176"/>
    </location>
</feature>
<evidence type="ECO:0000259" key="2">
    <source>
        <dbReference type="Pfam" id="PF20710"/>
    </source>
</evidence>
<comment type="caution">
    <text evidence="3">The sequence shown here is derived from an EMBL/GenBank/DDBJ whole genome shotgun (WGS) entry which is preliminary data.</text>
</comment>
<reference evidence="3" key="1">
    <citation type="submission" date="2020-06" db="EMBL/GenBank/DDBJ databases">
        <authorList>
            <consortium name="Plant Systems Biology data submission"/>
        </authorList>
    </citation>
    <scope>NUCLEOTIDE SEQUENCE</scope>
    <source>
        <strain evidence="3">D6</strain>
    </source>
</reference>
<gene>
    <name evidence="3" type="ORF">SEMRO_500_G155200.1</name>
</gene>
<evidence type="ECO:0000256" key="1">
    <source>
        <dbReference type="SAM" id="MobiDB-lite"/>
    </source>
</evidence>
<dbReference type="Proteomes" id="UP001153069">
    <property type="component" value="Unassembled WGS sequence"/>
</dbReference>
<evidence type="ECO:0000313" key="4">
    <source>
        <dbReference type="Proteomes" id="UP001153069"/>
    </source>
</evidence>
<feature type="compositionally biased region" description="Low complexity" evidence="1">
    <location>
        <begin position="472"/>
        <end position="493"/>
    </location>
</feature>
<dbReference type="EMBL" id="CAICTM010000499">
    <property type="protein sequence ID" value="CAB9511726.1"/>
    <property type="molecule type" value="Genomic_DNA"/>
</dbReference>
<feature type="compositionally biased region" description="Low complexity" evidence="1">
    <location>
        <begin position="220"/>
        <end position="240"/>
    </location>
</feature>
<feature type="domain" description="DUF6824" evidence="2">
    <location>
        <begin position="31"/>
        <end position="116"/>
    </location>
</feature>
<accession>A0A9N8E390</accession>
<feature type="compositionally biased region" description="Basic residues" evidence="1">
    <location>
        <begin position="397"/>
        <end position="406"/>
    </location>
</feature>
<sequence length="637" mass="70299">MSSLRSSPPPMVPPAGENTEMVDIEQPHKHDVLCGRGVTTNRFPGNESFRSLVSLNKELYVTSTKRQKMSISRSIVEAVRSLKPPGRFLEKNPVTGMWSDIGDRKAIEKTSQALRDGAAGLRKELSEDLGDPDFLSGLFDMDKASAKAKPTSPTAKGAKEKPVKAKPTKKGHRRTRSNPSAVTKAPAKVLHKQKSQGAEAEPSPEGASIRSLPPQPMSPTSPRSSVVSPPGGGWSVRFPPGSRPPPRGPYPPPPTPEGAIPYKPSRPYHRSHSYHMTPQHHGPPRPPPHHPHSWSHAPPRYPGPTSPPTVVHTPNSPLPPGRHQLTPNGCISKPPLSPIVPPPRWSPRHFSRHHPGPSYPPPPPPDYRHDYPPPPHPGHPHEYGGRAHHPEFWPPPHPRHHHSRPPRYHDHYDYYHEHHHEGLDVPRLGERDHHYHPSYRGAREPISEAPQTPPREFSPPVTPSRRRKSERPSSSASSPSASSPASSAGMSRRSPAHEVVKSSDRMSDASEGTRNSVVICEKSRATKDDATQKTMMSPLSEADGGGDVDMAECRISEEQEREDPAPLRQDVHIISVVHQLDDTTGEGEAIEFMLKDPADDEYDFSPLPFEREDPTTLMELPDDILHLPISSCGPHDD</sequence>
<feature type="compositionally biased region" description="Pro residues" evidence="1">
    <location>
        <begin position="451"/>
        <end position="462"/>
    </location>
</feature>
<organism evidence="3 4">
    <name type="scientific">Seminavis robusta</name>
    <dbReference type="NCBI Taxonomy" id="568900"/>
    <lineage>
        <taxon>Eukaryota</taxon>
        <taxon>Sar</taxon>
        <taxon>Stramenopiles</taxon>
        <taxon>Ochrophyta</taxon>
        <taxon>Bacillariophyta</taxon>
        <taxon>Bacillariophyceae</taxon>
        <taxon>Bacillariophycidae</taxon>
        <taxon>Naviculales</taxon>
        <taxon>Naviculaceae</taxon>
        <taxon>Seminavis</taxon>
    </lineage>
</organism>
<name>A0A9N8E390_9STRA</name>
<feature type="compositionally biased region" description="Basic and acidic residues" evidence="1">
    <location>
        <begin position="407"/>
        <end position="446"/>
    </location>
</feature>
<dbReference type="InterPro" id="IPR049227">
    <property type="entry name" value="DUF6824"/>
</dbReference>
<feature type="compositionally biased region" description="Pro residues" evidence="1">
    <location>
        <begin position="241"/>
        <end position="256"/>
    </location>
</feature>
<keyword evidence="4" id="KW-1185">Reference proteome</keyword>
<feature type="compositionally biased region" description="Basic and acidic residues" evidence="1">
    <location>
        <begin position="521"/>
        <end position="531"/>
    </location>
</feature>
<feature type="compositionally biased region" description="Pro residues" evidence="1">
    <location>
        <begin position="335"/>
        <end position="345"/>
    </location>
</feature>
<feature type="region of interest" description="Disordered" evidence="1">
    <location>
        <begin position="145"/>
        <end position="548"/>
    </location>
</feature>
<evidence type="ECO:0000313" key="3">
    <source>
        <dbReference type="EMBL" id="CAB9511726.1"/>
    </source>
</evidence>